<dbReference type="AlphaFoldDB" id="A0A4U9CXN5"/>
<reference evidence="1 2" key="1">
    <citation type="submission" date="2019-04" db="EMBL/GenBank/DDBJ databases">
        <authorList>
            <consortium name="Pathogen Informatics"/>
        </authorList>
    </citation>
    <scope>NUCLEOTIDE SEQUENCE [LARGE SCALE GENOMIC DNA]</scope>
    <source>
        <strain evidence="1 2">NCTC9185</strain>
    </source>
</reference>
<dbReference type="EC" id="2.1.1.187" evidence="1"/>
<evidence type="ECO:0000313" key="2">
    <source>
        <dbReference type="Proteomes" id="UP000339249"/>
    </source>
</evidence>
<dbReference type="EMBL" id="CABDVU010000001">
    <property type="protein sequence ID" value="VTN09917.1"/>
    <property type="molecule type" value="Genomic_DNA"/>
</dbReference>
<keyword evidence="1" id="KW-0489">Methyltransferase</keyword>
<dbReference type="Proteomes" id="UP000339249">
    <property type="component" value="Unassembled WGS sequence"/>
</dbReference>
<dbReference type="GO" id="GO:0052911">
    <property type="term" value="F:23S rRNA (guanine(745)-N(1))-methyltransferase activity"/>
    <property type="evidence" value="ECO:0007669"/>
    <property type="project" value="UniProtKB-EC"/>
</dbReference>
<gene>
    <name evidence="1" type="primary">rlmA_1</name>
    <name evidence="1" type="ORF">NCTC9185_01820</name>
</gene>
<proteinExistence type="predicted"/>
<protein>
    <submittedName>
        <fullName evidence="1">Ribosomal RNA large subunit methyltransferase A</fullName>
        <ecNumber evidence="1">2.1.1.187</ecNumber>
    </submittedName>
</protein>
<name>A0A4U9CXN5_RAOTE</name>
<evidence type="ECO:0000313" key="1">
    <source>
        <dbReference type="EMBL" id="VTN09917.1"/>
    </source>
</evidence>
<organism evidence="1 2">
    <name type="scientific">Raoultella terrigena</name>
    <name type="common">Klebsiella terrigena</name>
    <dbReference type="NCBI Taxonomy" id="577"/>
    <lineage>
        <taxon>Bacteria</taxon>
        <taxon>Pseudomonadati</taxon>
        <taxon>Pseudomonadota</taxon>
        <taxon>Gammaproteobacteria</taxon>
        <taxon>Enterobacterales</taxon>
        <taxon>Enterobacteriaceae</taxon>
        <taxon>Klebsiella/Raoultella group</taxon>
        <taxon>Raoultella</taxon>
    </lineage>
</organism>
<accession>A0A4U9CXN5</accession>
<keyword evidence="1" id="KW-0808">Transferase</keyword>
<sequence length="37" mass="4480">MTPFAWRAKPPVRETLRQQARFGCQTDFMIHCWQRDA</sequence>